<evidence type="ECO:0000313" key="1">
    <source>
        <dbReference type="Proteomes" id="UP000790787"/>
    </source>
</evidence>
<dbReference type="RefSeq" id="XP_075098818.1">
    <property type="nucleotide sequence ID" value="XM_075242717.1"/>
</dbReference>
<organism evidence="1 2">
    <name type="scientific">Nicotiana tabacum</name>
    <name type="common">Common tobacco</name>
    <dbReference type="NCBI Taxonomy" id="4097"/>
    <lineage>
        <taxon>Eukaryota</taxon>
        <taxon>Viridiplantae</taxon>
        <taxon>Streptophyta</taxon>
        <taxon>Embryophyta</taxon>
        <taxon>Tracheophyta</taxon>
        <taxon>Spermatophyta</taxon>
        <taxon>Magnoliopsida</taxon>
        <taxon>eudicotyledons</taxon>
        <taxon>Gunneridae</taxon>
        <taxon>Pentapetalae</taxon>
        <taxon>asterids</taxon>
        <taxon>lamiids</taxon>
        <taxon>Solanales</taxon>
        <taxon>Solanaceae</taxon>
        <taxon>Nicotianoideae</taxon>
        <taxon>Nicotianeae</taxon>
        <taxon>Nicotiana</taxon>
    </lineage>
</organism>
<proteinExistence type="predicted"/>
<evidence type="ECO:0000313" key="2">
    <source>
        <dbReference type="RefSeq" id="XP_075098818.1"/>
    </source>
</evidence>
<keyword evidence="1" id="KW-1185">Reference proteome</keyword>
<accession>A0AC58TNN4</accession>
<reference evidence="2" key="2">
    <citation type="submission" date="2025-08" db="UniProtKB">
        <authorList>
            <consortium name="RefSeq"/>
        </authorList>
    </citation>
    <scope>IDENTIFICATION</scope>
    <source>
        <tissue evidence="2">Leaf</tissue>
    </source>
</reference>
<sequence>MVTAAAEAIWLEMLATGIKCVFEEIHNNIVVLPNYDVIGDEEHVQANILPTIFVKVTSPFGNNLHHEENITYGQFAFTTTEAGNYMACNYWYLLKNWYCCKDWDSIARKEKIKDVELVLMKLEGRVQAIHEKLLCEKEVIFREEKMREVSEKTNAEVAWFSILSLSVCILATAMQVWYLKRFFRKKKLI</sequence>
<dbReference type="Proteomes" id="UP000790787">
    <property type="component" value="Chromosome 22"/>
</dbReference>
<gene>
    <name evidence="2" type="primary">LOC107822205</name>
</gene>
<reference evidence="1" key="1">
    <citation type="journal article" date="2014" name="Nat. Commun.">
        <title>The tobacco genome sequence and its comparison with those of tomato and potato.</title>
        <authorList>
            <person name="Sierro N."/>
            <person name="Battey J.N."/>
            <person name="Ouadi S."/>
            <person name="Bakaher N."/>
            <person name="Bovet L."/>
            <person name="Willig A."/>
            <person name="Goepfert S."/>
            <person name="Peitsch M.C."/>
            <person name="Ivanov N.V."/>
        </authorList>
    </citation>
    <scope>NUCLEOTIDE SEQUENCE [LARGE SCALE GENOMIC DNA]</scope>
</reference>
<protein>
    <submittedName>
        <fullName evidence="2">Transmembrane emp24 domain-containing protein p24delta3-like</fullName>
    </submittedName>
</protein>
<name>A0AC58TNN4_TOBAC</name>